<dbReference type="KEGG" id="eac:EAL2_808p02420"/>
<dbReference type="InterPro" id="IPR017900">
    <property type="entry name" value="4Fe4S_Fe_S_CS"/>
</dbReference>
<evidence type="ECO:0000256" key="4">
    <source>
        <dbReference type="ARBA" id="ARBA00022982"/>
    </source>
</evidence>
<dbReference type="HOGENOM" id="CLU_1307838_0_0_9"/>
<dbReference type="InterPro" id="IPR017896">
    <property type="entry name" value="4Fe4S_Fe-S-bd"/>
</dbReference>
<dbReference type="AlphaFoldDB" id="W8TNK7"/>
<keyword evidence="6" id="KW-0411">Iron-sulfur</keyword>
<keyword evidence="10" id="KW-1185">Reference proteome</keyword>
<keyword evidence="7" id="KW-0472">Membrane</keyword>
<dbReference type="InterPro" id="IPR051684">
    <property type="entry name" value="Electron_Trans/Redox"/>
</dbReference>
<evidence type="ECO:0000259" key="8">
    <source>
        <dbReference type="PROSITE" id="PS51379"/>
    </source>
</evidence>
<keyword evidence="7" id="KW-0812">Transmembrane</keyword>
<evidence type="ECO:0000256" key="2">
    <source>
        <dbReference type="ARBA" id="ARBA00022485"/>
    </source>
</evidence>
<keyword evidence="1" id="KW-0813">Transport</keyword>
<dbReference type="GO" id="GO:0005886">
    <property type="term" value="C:plasma membrane"/>
    <property type="evidence" value="ECO:0007669"/>
    <property type="project" value="TreeGrafter"/>
</dbReference>
<keyword evidence="3" id="KW-0479">Metal-binding</keyword>
<geneLocation type="plasmid" evidence="9 10">
    <name>EAL2_808p</name>
</geneLocation>
<proteinExistence type="predicted"/>
<evidence type="ECO:0000256" key="3">
    <source>
        <dbReference type="ARBA" id="ARBA00022723"/>
    </source>
</evidence>
<evidence type="ECO:0000256" key="1">
    <source>
        <dbReference type="ARBA" id="ARBA00022448"/>
    </source>
</evidence>
<feature type="transmembrane region" description="Helical" evidence="7">
    <location>
        <begin position="33"/>
        <end position="60"/>
    </location>
</feature>
<dbReference type="GO" id="GO:0046872">
    <property type="term" value="F:metal ion binding"/>
    <property type="evidence" value="ECO:0007669"/>
    <property type="project" value="UniProtKB-KW"/>
</dbReference>
<dbReference type="Gene3D" id="3.30.70.20">
    <property type="match status" value="1"/>
</dbReference>
<evidence type="ECO:0000313" key="10">
    <source>
        <dbReference type="Proteomes" id="UP000019591"/>
    </source>
</evidence>
<keyword evidence="2" id="KW-0004">4Fe-4S</keyword>
<dbReference type="SUPFAM" id="SSF54862">
    <property type="entry name" value="4Fe-4S ferredoxins"/>
    <property type="match status" value="1"/>
</dbReference>
<organism evidence="9 10">
    <name type="scientific">Peptoclostridium acidaminophilum DSM 3953</name>
    <dbReference type="NCBI Taxonomy" id="1286171"/>
    <lineage>
        <taxon>Bacteria</taxon>
        <taxon>Bacillati</taxon>
        <taxon>Bacillota</taxon>
        <taxon>Clostridia</taxon>
        <taxon>Peptostreptococcales</taxon>
        <taxon>Peptoclostridiaceae</taxon>
        <taxon>Peptoclostridium</taxon>
    </lineage>
</organism>
<dbReference type="GO" id="GO:0051539">
    <property type="term" value="F:4 iron, 4 sulfur cluster binding"/>
    <property type="evidence" value="ECO:0007669"/>
    <property type="project" value="UniProtKB-KW"/>
</dbReference>
<dbReference type="PROSITE" id="PS51379">
    <property type="entry name" value="4FE4S_FER_2"/>
    <property type="match status" value="2"/>
</dbReference>
<accession>W8TNK7</accession>
<keyword evidence="5" id="KW-0408">Iron</keyword>
<feature type="domain" description="4Fe-4S ferredoxin-type" evidence="8">
    <location>
        <begin position="148"/>
        <end position="177"/>
    </location>
</feature>
<gene>
    <name evidence="9" type="ORF">EAL2_808p02420</name>
</gene>
<evidence type="ECO:0000313" key="9">
    <source>
        <dbReference type="EMBL" id="AHM57747.1"/>
    </source>
</evidence>
<evidence type="ECO:0000256" key="7">
    <source>
        <dbReference type="SAM" id="Phobius"/>
    </source>
</evidence>
<dbReference type="Pfam" id="PF12801">
    <property type="entry name" value="Fer4_5"/>
    <property type="match status" value="2"/>
</dbReference>
<evidence type="ECO:0000256" key="5">
    <source>
        <dbReference type="ARBA" id="ARBA00023004"/>
    </source>
</evidence>
<protein>
    <submittedName>
        <fullName evidence="9">4Fe-4S ferredoxin iron-sulfur binding domain protein</fullName>
    </submittedName>
</protein>
<dbReference type="EMBL" id="CP007453">
    <property type="protein sequence ID" value="AHM57747.1"/>
    <property type="molecule type" value="Genomic_DNA"/>
</dbReference>
<feature type="transmembrane region" description="Helical" evidence="7">
    <location>
        <begin position="104"/>
        <end position="121"/>
    </location>
</feature>
<keyword evidence="4" id="KW-0249">Electron transport</keyword>
<evidence type="ECO:0000256" key="6">
    <source>
        <dbReference type="ARBA" id="ARBA00023014"/>
    </source>
</evidence>
<dbReference type="Pfam" id="PF12838">
    <property type="entry name" value="Fer4_7"/>
    <property type="match status" value="1"/>
</dbReference>
<keyword evidence="7" id="KW-1133">Transmembrane helix</keyword>
<dbReference type="PATRIC" id="fig|1286171.3.peg.2419"/>
<dbReference type="PROSITE" id="PS00198">
    <property type="entry name" value="4FE4S_FER_1"/>
    <property type="match status" value="2"/>
</dbReference>
<feature type="transmembrane region" description="Helical" evidence="7">
    <location>
        <begin position="81"/>
        <end position="98"/>
    </location>
</feature>
<dbReference type="PANTHER" id="PTHR30176">
    <property type="entry name" value="FERREDOXIN-TYPE PROTEIN NAPH"/>
    <property type="match status" value="1"/>
</dbReference>
<keyword evidence="9" id="KW-0614">Plasmid</keyword>
<sequence length="207" mass="23309">MKNIVNIIRILFFGLFLFLLANGKVKLWLVLFAASLIAALVFGRVYCGYICPMNTLMIPAERLSKGLKFQTSKTPSWLKKGYIPWIALGLSIAVMILSKRLLHLDLPIMLFWLVISVLVTLRYKPEVFHNLICPFGALQKVFSRSAWLSERVDKEACVGCKLCEKVCPSNAIVVSPEYNRAVIDVSLCHQCTNCQNVCPKSAIHYGK</sequence>
<name>W8TNK7_PEPAC</name>
<dbReference type="eggNOG" id="COG0348">
    <property type="taxonomic scope" value="Bacteria"/>
</dbReference>
<feature type="domain" description="4Fe-4S ferredoxin-type" evidence="8">
    <location>
        <begin position="179"/>
        <end position="207"/>
    </location>
</feature>
<reference evidence="9 10" key="1">
    <citation type="journal article" date="2014" name="Genome Announc.">
        <title>Complete Genome Sequence of Amino Acid-Utilizing Eubacterium acidaminophilum al-2 (DSM 3953).</title>
        <authorList>
            <person name="Poehlein A."/>
            <person name="Andreesen J.R."/>
            <person name="Daniel R."/>
        </authorList>
    </citation>
    <scope>NUCLEOTIDE SEQUENCE [LARGE SCALE GENOMIC DNA]</scope>
    <source>
        <strain evidence="9 10">DSM 3953</strain>
        <plasmid evidence="10">Plasmid EAL2_808p</plasmid>
    </source>
</reference>
<dbReference type="Proteomes" id="UP000019591">
    <property type="component" value="Plasmid EAL2_808p"/>
</dbReference>
<dbReference type="PANTHER" id="PTHR30176:SF3">
    <property type="entry name" value="FERREDOXIN-TYPE PROTEIN NAPH"/>
    <property type="match status" value="1"/>
</dbReference>